<dbReference type="InterPro" id="IPR003593">
    <property type="entry name" value="AAA+_ATPase"/>
</dbReference>
<dbReference type="Proteomes" id="UP000633205">
    <property type="component" value="Unassembled WGS sequence"/>
</dbReference>
<dbReference type="InterPro" id="IPR003439">
    <property type="entry name" value="ABC_transporter-like_ATP-bd"/>
</dbReference>
<evidence type="ECO:0000256" key="1">
    <source>
        <dbReference type="ARBA" id="ARBA00005417"/>
    </source>
</evidence>
<dbReference type="NCBIfam" id="TIGR01727">
    <property type="entry name" value="oligo_HPY"/>
    <property type="match status" value="1"/>
</dbReference>
<reference evidence="7" key="1">
    <citation type="journal article" date="2014" name="Int. J. Syst. Evol. Microbiol.">
        <title>Complete genome sequence of Corynebacterium casei LMG S-19264T (=DSM 44701T), isolated from a smear-ripened cheese.</title>
        <authorList>
            <consortium name="US DOE Joint Genome Institute (JGI-PGF)"/>
            <person name="Walter F."/>
            <person name="Albersmeier A."/>
            <person name="Kalinowski J."/>
            <person name="Ruckert C."/>
        </authorList>
    </citation>
    <scope>NUCLEOTIDE SEQUENCE</scope>
    <source>
        <strain evidence="7">CGMCC 1.15152</strain>
    </source>
</reference>
<keyword evidence="2" id="KW-0813">Transport</keyword>
<dbReference type="FunFam" id="3.40.50.300:FF:000016">
    <property type="entry name" value="Oligopeptide ABC transporter ATP-binding component"/>
    <property type="match status" value="1"/>
</dbReference>
<dbReference type="GO" id="GO:0016887">
    <property type="term" value="F:ATP hydrolysis activity"/>
    <property type="evidence" value="ECO:0007669"/>
    <property type="project" value="InterPro"/>
</dbReference>
<keyword evidence="3" id="KW-0547">Nucleotide-binding</keyword>
<dbReference type="SUPFAM" id="SSF52540">
    <property type="entry name" value="P-loop containing nucleoside triphosphate hydrolases"/>
    <property type="match status" value="1"/>
</dbReference>
<dbReference type="Pfam" id="PF08352">
    <property type="entry name" value="oligo_HPY"/>
    <property type="match status" value="1"/>
</dbReference>
<dbReference type="InterPro" id="IPR017871">
    <property type="entry name" value="ABC_transporter-like_CS"/>
</dbReference>
<dbReference type="GO" id="GO:0055085">
    <property type="term" value="P:transmembrane transport"/>
    <property type="evidence" value="ECO:0007669"/>
    <property type="project" value="UniProtKB-ARBA"/>
</dbReference>
<dbReference type="Pfam" id="PF00005">
    <property type="entry name" value="ABC_tran"/>
    <property type="match status" value="1"/>
</dbReference>
<dbReference type="PANTHER" id="PTHR43776:SF7">
    <property type="entry name" value="D,D-DIPEPTIDE TRANSPORT ATP-BINDING PROTEIN DDPF-RELATED"/>
    <property type="match status" value="1"/>
</dbReference>
<keyword evidence="4 7" id="KW-0067">ATP-binding</keyword>
<accession>A0A916YFW1</accession>
<reference evidence="7" key="2">
    <citation type="submission" date="2020-09" db="EMBL/GenBank/DDBJ databases">
        <authorList>
            <person name="Sun Q."/>
            <person name="Zhou Y."/>
        </authorList>
    </citation>
    <scope>NUCLEOTIDE SEQUENCE</scope>
    <source>
        <strain evidence="7">CGMCC 1.15152</strain>
    </source>
</reference>
<protein>
    <submittedName>
        <fullName evidence="7">Peptide ABC transporter ATP-binding protein</fullName>
    </submittedName>
</protein>
<evidence type="ECO:0000313" key="8">
    <source>
        <dbReference type="Proteomes" id="UP000633205"/>
    </source>
</evidence>
<dbReference type="SMART" id="SM00382">
    <property type="entry name" value="AAA"/>
    <property type="match status" value="1"/>
</dbReference>
<evidence type="ECO:0000256" key="4">
    <source>
        <dbReference type="ARBA" id="ARBA00022840"/>
    </source>
</evidence>
<dbReference type="GO" id="GO:0015833">
    <property type="term" value="P:peptide transport"/>
    <property type="evidence" value="ECO:0007669"/>
    <property type="project" value="InterPro"/>
</dbReference>
<organism evidence="7 8">
    <name type="scientific">Microbacterium faecale</name>
    <dbReference type="NCBI Taxonomy" id="1804630"/>
    <lineage>
        <taxon>Bacteria</taxon>
        <taxon>Bacillati</taxon>
        <taxon>Actinomycetota</taxon>
        <taxon>Actinomycetes</taxon>
        <taxon>Micrococcales</taxon>
        <taxon>Microbacteriaceae</taxon>
        <taxon>Microbacterium</taxon>
    </lineage>
</organism>
<feature type="compositionally biased region" description="Basic and acidic residues" evidence="5">
    <location>
        <begin position="263"/>
        <end position="274"/>
    </location>
</feature>
<feature type="region of interest" description="Disordered" evidence="5">
    <location>
        <begin position="258"/>
        <end position="287"/>
    </location>
</feature>
<comment type="caution">
    <text evidence="7">The sequence shown here is derived from an EMBL/GenBank/DDBJ whole genome shotgun (WGS) entry which is preliminary data.</text>
</comment>
<evidence type="ECO:0000313" key="7">
    <source>
        <dbReference type="EMBL" id="GGD42957.1"/>
    </source>
</evidence>
<keyword evidence="8" id="KW-1185">Reference proteome</keyword>
<evidence type="ECO:0000259" key="6">
    <source>
        <dbReference type="PROSITE" id="PS50893"/>
    </source>
</evidence>
<dbReference type="InterPro" id="IPR013563">
    <property type="entry name" value="Oligopep_ABC_C"/>
</dbReference>
<dbReference type="Gene3D" id="3.40.50.300">
    <property type="entry name" value="P-loop containing nucleotide triphosphate hydrolases"/>
    <property type="match status" value="1"/>
</dbReference>
<dbReference type="PROSITE" id="PS00211">
    <property type="entry name" value="ABC_TRANSPORTER_1"/>
    <property type="match status" value="1"/>
</dbReference>
<sequence>MNAVMTPTAERPLLEVEQLRQSFKVPGGVVSAVADVSFDVRRGETLGLVGESGCGKSTLARSLVHLPGPTAGSVRFDGEETVGASPRRMRKVLRRMQMIFQDPISALNPRRRVKDVIAEGLAIRGVSVAETRRRVEQVMREVGLDPERMGERRPGEFSGGQCQRIAIARAMVLEPELLICDEPVSALDVSVQAQVLNVLEDMRSTRNLAMLFIAHDLSVVRNVSDRVAVMYLGRIVEMGDADEVYRAPAHPYTRALVDSVPDPDPRAPIRDTRLSGELPSPLDPPSGCRFRTRCPMAQPRCAVEEPELGPVSETNGDARTVACHFPLVGAAHDDTATEGASR</sequence>
<feature type="domain" description="ABC transporter" evidence="6">
    <location>
        <begin position="14"/>
        <end position="257"/>
    </location>
</feature>
<dbReference type="GO" id="GO:0005524">
    <property type="term" value="F:ATP binding"/>
    <property type="evidence" value="ECO:0007669"/>
    <property type="project" value="UniProtKB-KW"/>
</dbReference>
<evidence type="ECO:0000256" key="3">
    <source>
        <dbReference type="ARBA" id="ARBA00022741"/>
    </source>
</evidence>
<dbReference type="CDD" id="cd03257">
    <property type="entry name" value="ABC_NikE_OppD_transporters"/>
    <property type="match status" value="1"/>
</dbReference>
<comment type="similarity">
    <text evidence="1">Belongs to the ABC transporter superfamily.</text>
</comment>
<dbReference type="EMBL" id="BMHO01000001">
    <property type="protein sequence ID" value="GGD42957.1"/>
    <property type="molecule type" value="Genomic_DNA"/>
</dbReference>
<gene>
    <name evidence="7" type="ORF">GCM10010915_25070</name>
</gene>
<evidence type="ECO:0000256" key="5">
    <source>
        <dbReference type="SAM" id="MobiDB-lite"/>
    </source>
</evidence>
<dbReference type="InterPro" id="IPR050319">
    <property type="entry name" value="ABC_transp_ATP-bind"/>
</dbReference>
<dbReference type="PROSITE" id="PS50893">
    <property type="entry name" value="ABC_TRANSPORTER_2"/>
    <property type="match status" value="1"/>
</dbReference>
<evidence type="ECO:0000256" key="2">
    <source>
        <dbReference type="ARBA" id="ARBA00022448"/>
    </source>
</evidence>
<name>A0A916YFW1_9MICO</name>
<dbReference type="InterPro" id="IPR027417">
    <property type="entry name" value="P-loop_NTPase"/>
</dbReference>
<dbReference type="PANTHER" id="PTHR43776">
    <property type="entry name" value="TRANSPORT ATP-BINDING PROTEIN"/>
    <property type="match status" value="1"/>
</dbReference>
<proteinExistence type="inferred from homology"/>
<dbReference type="AlphaFoldDB" id="A0A916YFW1"/>